<organism evidence="3 4">
    <name type="scientific">Exserohilum turcicum (strain 28A)</name>
    <name type="common">Northern leaf blight fungus</name>
    <name type="synonym">Setosphaeria turcica</name>
    <dbReference type="NCBI Taxonomy" id="671987"/>
    <lineage>
        <taxon>Eukaryota</taxon>
        <taxon>Fungi</taxon>
        <taxon>Dikarya</taxon>
        <taxon>Ascomycota</taxon>
        <taxon>Pezizomycotina</taxon>
        <taxon>Dothideomycetes</taxon>
        <taxon>Pleosporomycetidae</taxon>
        <taxon>Pleosporales</taxon>
        <taxon>Pleosporineae</taxon>
        <taxon>Pleosporaceae</taxon>
        <taxon>Exserohilum</taxon>
    </lineage>
</organism>
<feature type="region of interest" description="Disordered" evidence="1">
    <location>
        <begin position="100"/>
        <end position="127"/>
    </location>
</feature>
<evidence type="ECO:0000256" key="1">
    <source>
        <dbReference type="SAM" id="MobiDB-lite"/>
    </source>
</evidence>
<dbReference type="STRING" id="671987.R0I7H8"/>
<feature type="compositionally biased region" description="Basic and acidic residues" evidence="1">
    <location>
        <begin position="517"/>
        <end position="541"/>
    </location>
</feature>
<feature type="compositionally biased region" description="Pro residues" evidence="1">
    <location>
        <begin position="30"/>
        <end position="46"/>
    </location>
</feature>
<keyword evidence="4" id="KW-1185">Reference proteome</keyword>
<feature type="region of interest" description="Disordered" evidence="1">
    <location>
        <begin position="287"/>
        <end position="399"/>
    </location>
</feature>
<dbReference type="Gene3D" id="3.30.160.60">
    <property type="entry name" value="Classic Zinc Finger"/>
    <property type="match status" value="1"/>
</dbReference>
<sequence length="565" mass="60667">MLDSREYYADDDAILHSPGLTAVVVKTTPSPSPPPTVTPVLDPPSRPRSLAHASQGQKGTQQRRPRPRPTQGDWVLISQMDPNRLDIAQRASEQVLNFDTDSGSDMEVESYGAAPAPSGLNGSNSAPTHLQSLALQQTAQEALGSRTGPKATATHRDSVLEDDVNLRPIRLVTDRRPSQASVHVASNAVRHETNGIHRSLSGTSAVSNTSLQLPNQHFDGLSNGSCLEINSATSPGLRQLSIPQTRGLSTDTLPALQAPSPGRDGSAGSPAQQLPSFRHMDDIARSATSEHDPNRANSFAHRPSVSSVGHSPTSRVRQLSISSHSPATPFSLSASSPMSANEPSQRGDLFLRTAGGGVFGDARRPSHAASDSAPYSTLHSASTSDSYHSADGLSPVTQPTPIEHRPRHMSLDGALASRVLPPPVGSGLPPTIPSHATGSFKCDHPGCNAAPFQTQYLLNSHTNVHSSNRPHYCPVKDCPRGEGGKGFKRKNEMIRHGLVHQSPGYVCPFCPDREHKYPRPDNLQRHVRVHHTDKDKDDPQLRDVLAQRPEGGSRGRRRRVSDSGH</sequence>
<feature type="compositionally biased region" description="Polar residues" evidence="1">
    <location>
        <begin position="373"/>
        <end position="387"/>
    </location>
</feature>
<dbReference type="InterPro" id="IPR051061">
    <property type="entry name" value="Zinc_finger_trans_reg"/>
</dbReference>
<dbReference type="PANTHER" id="PTHR46179">
    <property type="entry name" value="ZINC FINGER PROTEIN"/>
    <property type="match status" value="1"/>
</dbReference>
<feature type="region of interest" description="Disordered" evidence="1">
    <location>
        <begin position="25"/>
        <end position="73"/>
    </location>
</feature>
<dbReference type="GO" id="GO:0006357">
    <property type="term" value="P:regulation of transcription by RNA polymerase II"/>
    <property type="evidence" value="ECO:0007669"/>
    <property type="project" value="TreeGrafter"/>
</dbReference>
<dbReference type="AlphaFoldDB" id="R0I7H8"/>
<gene>
    <name evidence="3" type="ORF">SETTUDRAFT_157430</name>
</gene>
<accession>R0I7H8</accession>
<dbReference type="EMBL" id="KB908866">
    <property type="protein sequence ID" value="EOA81520.1"/>
    <property type="molecule type" value="Genomic_DNA"/>
</dbReference>
<protein>
    <recommendedName>
        <fullName evidence="2">C2H2-type domain-containing protein</fullName>
    </recommendedName>
</protein>
<dbReference type="HOGENOM" id="CLU_021529_2_1_1"/>
<proteinExistence type="predicted"/>
<dbReference type="RefSeq" id="XP_008030961.1">
    <property type="nucleotide sequence ID" value="XM_008032770.1"/>
</dbReference>
<feature type="region of interest" description="Disordered" evidence="1">
    <location>
        <begin position="517"/>
        <end position="565"/>
    </location>
</feature>
<feature type="domain" description="C2H2-type" evidence="2">
    <location>
        <begin position="505"/>
        <end position="530"/>
    </location>
</feature>
<evidence type="ECO:0000313" key="3">
    <source>
        <dbReference type="EMBL" id="EOA81520.1"/>
    </source>
</evidence>
<feature type="domain" description="C2H2-type" evidence="2">
    <location>
        <begin position="471"/>
        <end position="500"/>
    </location>
</feature>
<feature type="domain" description="C2H2-type" evidence="2">
    <location>
        <begin position="440"/>
        <end position="465"/>
    </location>
</feature>
<dbReference type="InterPro" id="IPR036236">
    <property type="entry name" value="Znf_C2H2_sf"/>
</dbReference>
<reference evidence="3 4" key="2">
    <citation type="journal article" date="2013" name="PLoS Genet.">
        <title>Comparative genome structure, secondary metabolite, and effector coding capacity across Cochliobolus pathogens.</title>
        <authorList>
            <person name="Condon B.J."/>
            <person name="Leng Y."/>
            <person name="Wu D."/>
            <person name="Bushley K.E."/>
            <person name="Ohm R.A."/>
            <person name="Otillar R."/>
            <person name="Martin J."/>
            <person name="Schackwitz W."/>
            <person name="Grimwood J."/>
            <person name="MohdZainudin N."/>
            <person name="Xue C."/>
            <person name="Wang R."/>
            <person name="Manning V.A."/>
            <person name="Dhillon B."/>
            <person name="Tu Z.J."/>
            <person name="Steffenson B.J."/>
            <person name="Salamov A."/>
            <person name="Sun H."/>
            <person name="Lowry S."/>
            <person name="LaButti K."/>
            <person name="Han J."/>
            <person name="Copeland A."/>
            <person name="Lindquist E."/>
            <person name="Barry K."/>
            <person name="Schmutz J."/>
            <person name="Baker S.E."/>
            <person name="Ciuffetti L.M."/>
            <person name="Grigoriev I.V."/>
            <person name="Zhong S."/>
            <person name="Turgeon B.G."/>
        </authorList>
    </citation>
    <scope>NUCLEOTIDE SEQUENCE [LARGE SCALE GENOMIC DNA]</scope>
    <source>
        <strain evidence="4">28A</strain>
    </source>
</reference>
<name>R0I7H8_EXST2</name>
<dbReference type="eggNOG" id="KOG1721">
    <property type="taxonomic scope" value="Eukaryota"/>
</dbReference>
<dbReference type="GO" id="GO:0005634">
    <property type="term" value="C:nucleus"/>
    <property type="evidence" value="ECO:0007669"/>
    <property type="project" value="TreeGrafter"/>
</dbReference>
<dbReference type="SMART" id="SM00355">
    <property type="entry name" value="ZnF_C2H2"/>
    <property type="match status" value="3"/>
</dbReference>
<feature type="region of interest" description="Disordered" evidence="1">
    <location>
        <begin position="140"/>
        <end position="159"/>
    </location>
</feature>
<feature type="region of interest" description="Disordered" evidence="1">
    <location>
        <begin position="250"/>
        <end position="274"/>
    </location>
</feature>
<dbReference type="Proteomes" id="UP000016935">
    <property type="component" value="Unassembled WGS sequence"/>
</dbReference>
<dbReference type="PANTHER" id="PTHR46179:SF19">
    <property type="entry name" value="C2H2 FINGER DOMAIN TRANSCRIPTION FACTOR (EUROFUNG)-RELATED"/>
    <property type="match status" value="1"/>
</dbReference>
<dbReference type="OrthoDB" id="6077919at2759"/>
<evidence type="ECO:0000259" key="2">
    <source>
        <dbReference type="SMART" id="SM00355"/>
    </source>
</evidence>
<reference evidence="3 4" key="1">
    <citation type="journal article" date="2012" name="PLoS Pathog.">
        <title>Diverse lifestyles and strategies of plant pathogenesis encoded in the genomes of eighteen Dothideomycetes fungi.</title>
        <authorList>
            <person name="Ohm R.A."/>
            <person name="Feau N."/>
            <person name="Henrissat B."/>
            <person name="Schoch C.L."/>
            <person name="Horwitz B.A."/>
            <person name="Barry K.W."/>
            <person name="Condon B.J."/>
            <person name="Copeland A.C."/>
            <person name="Dhillon B."/>
            <person name="Glaser F."/>
            <person name="Hesse C.N."/>
            <person name="Kosti I."/>
            <person name="LaButti K."/>
            <person name="Lindquist E.A."/>
            <person name="Lucas S."/>
            <person name="Salamov A.A."/>
            <person name="Bradshaw R.E."/>
            <person name="Ciuffetti L."/>
            <person name="Hamelin R.C."/>
            <person name="Kema G.H.J."/>
            <person name="Lawrence C."/>
            <person name="Scott J.A."/>
            <person name="Spatafora J.W."/>
            <person name="Turgeon B.G."/>
            <person name="de Wit P.J.G.M."/>
            <person name="Zhong S."/>
            <person name="Goodwin S.B."/>
            <person name="Grigoriev I.V."/>
        </authorList>
    </citation>
    <scope>NUCLEOTIDE SEQUENCE [LARGE SCALE GENOMIC DNA]</scope>
    <source>
        <strain evidence="4">28A</strain>
    </source>
</reference>
<evidence type="ECO:0000313" key="4">
    <source>
        <dbReference type="Proteomes" id="UP000016935"/>
    </source>
</evidence>
<dbReference type="InterPro" id="IPR013087">
    <property type="entry name" value="Znf_C2H2_type"/>
</dbReference>
<dbReference type="GeneID" id="19397728"/>
<dbReference type="SUPFAM" id="SSF57667">
    <property type="entry name" value="beta-beta-alpha zinc fingers"/>
    <property type="match status" value="1"/>
</dbReference>
<feature type="compositionally biased region" description="Polar residues" evidence="1">
    <location>
        <begin position="304"/>
        <end position="344"/>
    </location>
</feature>